<accession>A3IHG1</accession>
<keyword evidence="2" id="KW-1185">Reference proteome</keyword>
<comment type="caution">
    <text evidence="1">The sequence shown here is derived from an EMBL/GenBank/DDBJ whole genome shotgun (WGS) entry which is preliminary data.</text>
</comment>
<name>A3IHG1_9CHRO</name>
<sequence length="33" mass="3870">MGARLQHGHANWKVATVLEQKNYRNIRPVRLLV</sequence>
<proteinExistence type="predicted"/>
<organism evidence="1 2">
    <name type="scientific">Crocosphaera chwakensis CCY0110</name>
    <dbReference type="NCBI Taxonomy" id="391612"/>
    <lineage>
        <taxon>Bacteria</taxon>
        <taxon>Bacillati</taxon>
        <taxon>Cyanobacteriota</taxon>
        <taxon>Cyanophyceae</taxon>
        <taxon>Oscillatoriophycideae</taxon>
        <taxon>Chroococcales</taxon>
        <taxon>Aphanothecaceae</taxon>
        <taxon>Crocosphaera</taxon>
        <taxon>Crocosphaera chwakensis</taxon>
    </lineage>
</organism>
<protein>
    <submittedName>
        <fullName evidence="1">Uncharacterized protein</fullName>
    </submittedName>
</protein>
<dbReference type="EMBL" id="AAXW01000002">
    <property type="protein sequence ID" value="EAZ93243.1"/>
    <property type="molecule type" value="Genomic_DNA"/>
</dbReference>
<evidence type="ECO:0000313" key="2">
    <source>
        <dbReference type="Proteomes" id="UP000003781"/>
    </source>
</evidence>
<gene>
    <name evidence="1" type="ORF">CY0110_15647</name>
</gene>
<evidence type="ECO:0000313" key="1">
    <source>
        <dbReference type="EMBL" id="EAZ93243.1"/>
    </source>
</evidence>
<dbReference type="Proteomes" id="UP000003781">
    <property type="component" value="Unassembled WGS sequence"/>
</dbReference>
<reference evidence="1 2" key="1">
    <citation type="submission" date="2007-03" db="EMBL/GenBank/DDBJ databases">
        <authorList>
            <person name="Stal L."/>
            <person name="Ferriera S."/>
            <person name="Johnson J."/>
            <person name="Kravitz S."/>
            <person name="Beeson K."/>
            <person name="Sutton G."/>
            <person name="Rogers Y.-H."/>
            <person name="Friedman R."/>
            <person name="Frazier M."/>
            <person name="Venter J.C."/>
        </authorList>
    </citation>
    <scope>NUCLEOTIDE SEQUENCE [LARGE SCALE GENOMIC DNA]</scope>
    <source>
        <strain evidence="1 2">CCY0110</strain>
    </source>
</reference>
<dbReference type="AlphaFoldDB" id="A3IHG1"/>